<proteinExistence type="predicted"/>
<dbReference type="AlphaFoldDB" id="W9JDZ9"/>
<reference evidence="1" key="2">
    <citation type="submission" date="2012-06" db="EMBL/GenBank/DDBJ databases">
        <title>Annotation of the Genome Sequence of Fusarium oxysporum Fo47.</title>
        <authorList>
            <consortium name="The Broad Institute Genomics Platform"/>
            <person name="Ma L.-J."/>
            <person name="Corby-Kistler H."/>
            <person name="Broz K."/>
            <person name="Gale L.R."/>
            <person name="Jonkers W."/>
            <person name="O'Donnell K."/>
            <person name="Ploetz R."/>
            <person name="Steinberg C."/>
            <person name="Schwartz D.C."/>
            <person name="VanEtten H."/>
            <person name="Zhou S."/>
            <person name="Young S.K."/>
            <person name="Zeng Q."/>
            <person name="Gargeya S."/>
            <person name="Fitzgerald M."/>
            <person name="Abouelleil A."/>
            <person name="Alvarado L."/>
            <person name="Chapman S.B."/>
            <person name="Gainer-Dewar J."/>
            <person name="Goldberg J."/>
            <person name="Griggs A."/>
            <person name="Gujja S."/>
            <person name="Hansen M."/>
            <person name="Howarth C."/>
            <person name="Imamovic A."/>
            <person name="Ireland A."/>
            <person name="Larimer J."/>
            <person name="McCowan C."/>
            <person name="Murphy C."/>
            <person name="Pearson M."/>
            <person name="Poon T.W."/>
            <person name="Priest M."/>
            <person name="Roberts A."/>
            <person name="Saif S."/>
            <person name="Shea T."/>
            <person name="Sykes S."/>
            <person name="Wortman J."/>
            <person name="Nusbaum C."/>
            <person name="Birren B."/>
        </authorList>
    </citation>
    <scope>NUCLEOTIDE SEQUENCE</scope>
    <source>
        <strain evidence="1">Fo47</strain>
    </source>
</reference>
<accession>W9JDZ9</accession>
<name>W9JDZ9_FUSOX</name>
<dbReference type="HOGENOM" id="CLU_2146013_0_0_1"/>
<gene>
    <name evidence="1" type="ORF">FOZG_18380</name>
</gene>
<dbReference type="Proteomes" id="UP000030766">
    <property type="component" value="Unassembled WGS sequence"/>
</dbReference>
<protein>
    <submittedName>
        <fullName evidence="1">Uncharacterized protein</fullName>
    </submittedName>
</protein>
<evidence type="ECO:0000313" key="1">
    <source>
        <dbReference type="EMBL" id="EWZ27915.1"/>
    </source>
</evidence>
<dbReference type="VEuPathDB" id="FungiDB:FOZG_18380"/>
<organism evidence="1">
    <name type="scientific">Fusarium oxysporum Fo47</name>
    <dbReference type="NCBI Taxonomy" id="660027"/>
    <lineage>
        <taxon>Eukaryota</taxon>
        <taxon>Fungi</taxon>
        <taxon>Dikarya</taxon>
        <taxon>Ascomycota</taxon>
        <taxon>Pezizomycotina</taxon>
        <taxon>Sordariomycetes</taxon>
        <taxon>Hypocreomycetidae</taxon>
        <taxon>Hypocreales</taxon>
        <taxon>Nectriaceae</taxon>
        <taxon>Fusarium</taxon>
        <taxon>Fusarium oxysporum species complex</taxon>
    </lineage>
</organism>
<dbReference type="EMBL" id="JH717945">
    <property type="protein sequence ID" value="EWZ27915.1"/>
    <property type="molecule type" value="Genomic_DNA"/>
</dbReference>
<sequence length="112" mass="12725">MASLQHHMLNIRTKLAYQSHLDIEVDYMREPTVLKEFSFKRLISFVYHTIQHIIGTNGASYRTCYPSAGGPGAAEKQKPQDKPVVREVVVGLWARQLEAALEWSRPDEGRAS</sequence>
<reference evidence="1" key="1">
    <citation type="submission" date="2011-06" db="EMBL/GenBank/DDBJ databases">
        <title>The Genome Sequence of Fusarium oxysporum Fo47.</title>
        <authorList>
            <consortium name="The Broad Institute Genome Sequencing Platform"/>
            <person name="Ma L.-J."/>
            <person name="Gale L.R."/>
            <person name="Schwartz D.C."/>
            <person name="Zhou S."/>
            <person name="Corby-Kistler H."/>
            <person name="Young S.K."/>
            <person name="Zeng Q."/>
            <person name="Gargeya S."/>
            <person name="Fitzgerald M."/>
            <person name="Haas B."/>
            <person name="Abouelleil A."/>
            <person name="Alvarado L."/>
            <person name="Arachchi H.M."/>
            <person name="Berlin A."/>
            <person name="Brown A."/>
            <person name="Chapman S.B."/>
            <person name="Chen Z."/>
            <person name="Dunbar C."/>
            <person name="Freedman E."/>
            <person name="Gearin G."/>
            <person name="Gellesch M."/>
            <person name="Goldberg J."/>
            <person name="Griggs A."/>
            <person name="Gujja S."/>
            <person name="Heiman D."/>
            <person name="Howarth C."/>
            <person name="Larson L."/>
            <person name="Lui A."/>
            <person name="MacDonald P.J.P."/>
            <person name="Mehta T."/>
            <person name="Montmayeur A."/>
            <person name="Murphy C."/>
            <person name="Neiman D."/>
            <person name="Pearson M."/>
            <person name="Priest M."/>
            <person name="Roberts A."/>
            <person name="Saif S."/>
            <person name="Shea T."/>
            <person name="Shenoy N."/>
            <person name="Sisk P."/>
            <person name="Stolte C."/>
            <person name="Sykes S."/>
            <person name="Wortman J."/>
            <person name="Nusbaum C."/>
            <person name="Birren B."/>
        </authorList>
    </citation>
    <scope>NUCLEOTIDE SEQUENCE [LARGE SCALE GENOMIC DNA]</scope>
    <source>
        <strain evidence="1">Fo47</strain>
    </source>
</reference>